<dbReference type="SUPFAM" id="SSF144232">
    <property type="entry name" value="HIT/MYND zinc finger-like"/>
    <property type="match status" value="1"/>
</dbReference>
<keyword evidence="1" id="KW-0479">Metal-binding</keyword>
<dbReference type="GO" id="GO:0008270">
    <property type="term" value="F:zinc ion binding"/>
    <property type="evidence" value="ECO:0007669"/>
    <property type="project" value="UniProtKB-UniRule"/>
</dbReference>
<keyword evidence="3" id="KW-0675">Receptor</keyword>
<protein>
    <submittedName>
        <fullName evidence="3">Putative mynd zn-finger protein/hormone receptor interactor</fullName>
    </submittedName>
</protein>
<keyword evidence="1" id="KW-0863">Zinc-finger</keyword>
<sequence>MTIRRICTVCSSEDEYAKYKCPNCRLPYCSANCWKHHKLEGCNKQEESDELNKQSSSNQRYLYPSEDTIPLGKLHLLRHNKKLKDIVGNPHLKTILEAVNNADDPTQMIHEAMLEPIFVEFADECLKVVQDPEKE</sequence>
<evidence type="ECO:0000259" key="2">
    <source>
        <dbReference type="PROSITE" id="PS51083"/>
    </source>
</evidence>
<dbReference type="CDD" id="cd23024">
    <property type="entry name" value="zf-HIT_ZNHIT2-3"/>
    <property type="match status" value="1"/>
</dbReference>
<dbReference type="Pfam" id="PF21373">
    <property type="entry name" value="ZNHIT3_C"/>
    <property type="match status" value="1"/>
</dbReference>
<dbReference type="AlphaFoldDB" id="A0A0N7Z944"/>
<dbReference type="Gene3D" id="3.30.60.190">
    <property type="match status" value="1"/>
</dbReference>
<name>A0A0N7Z944_9HEMI</name>
<evidence type="ECO:0000256" key="1">
    <source>
        <dbReference type="PROSITE-ProRule" id="PRU00453"/>
    </source>
</evidence>
<feature type="domain" description="HIT-type" evidence="2">
    <location>
        <begin position="7"/>
        <end position="42"/>
    </location>
</feature>
<dbReference type="EMBL" id="GDKW01001579">
    <property type="protein sequence ID" value="JAI55016.1"/>
    <property type="molecule type" value="mRNA"/>
</dbReference>
<proteinExistence type="evidence at transcript level"/>
<accession>A0A0N7Z944</accession>
<dbReference type="Pfam" id="PF04438">
    <property type="entry name" value="zf-HIT"/>
    <property type="match status" value="1"/>
</dbReference>
<dbReference type="InterPro" id="IPR007529">
    <property type="entry name" value="Znf_HIT"/>
</dbReference>
<reference evidence="3" key="1">
    <citation type="journal article" date="2016" name="PLoS Negl. Trop. Dis.">
        <title>A Deep Insight into the Sialome of Rhodnius neglectus, a Vector of Chagas Disease.</title>
        <authorList>
            <person name="Santiago P.B."/>
            <person name="Assumpcao T.C."/>
            <person name="Araujo C.N."/>
            <person name="Bastos I.M."/>
            <person name="Neves D."/>
            <person name="Silva I.G."/>
            <person name="Charneau S."/>
            <person name="Queiroz R.M."/>
            <person name="Raiol T."/>
            <person name="Oliveira J.V."/>
            <person name="Sousa M.V."/>
            <person name="Calvo E."/>
            <person name="Ribeiro J.M."/>
            <person name="Santana J.M."/>
        </authorList>
    </citation>
    <scope>NUCLEOTIDE SEQUENCE</scope>
    <source>
        <tissue evidence="3">Salivary glands</tissue>
    </source>
</reference>
<evidence type="ECO:0000313" key="3">
    <source>
        <dbReference type="EMBL" id="JAI55016.1"/>
    </source>
</evidence>
<dbReference type="PROSITE" id="PS51083">
    <property type="entry name" value="ZF_HIT"/>
    <property type="match status" value="1"/>
</dbReference>
<keyword evidence="1" id="KW-0862">Zinc</keyword>
<dbReference type="InterPro" id="IPR048371">
    <property type="entry name" value="ZNHIT3_C"/>
</dbReference>
<organism evidence="3">
    <name type="scientific">Rhodnius neglectus</name>
    <dbReference type="NCBI Taxonomy" id="72488"/>
    <lineage>
        <taxon>Eukaryota</taxon>
        <taxon>Metazoa</taxon>
        <taxon>Ecdysozoa</taxon>
        <taxon>Arthropoda</taxon>
        <taxon>Hexapoda</taxon>
        <taxon>Insecta</taxon>
        <taxon>Pterygota</taxon>
        <taxon>Neoptera</taxon>
        <taxon>Paraneoptera</taxon>
        <taxon>Hemiptera</taxon>
        <taxon>Heteroptera</taxon>
        <taxon>Panheteroptera</taxon>
        <taxon>Cimicomorpha</taxon>
        <taxon>Reduviidae</taxon>
        <taxon>Triatominae</taxon>
        <taxon>Rhodnius</taxon>
    </lineage>
</organism>